<dbReference type="Pfam" id="PF06722">
    <property type="entry name" value="EryCIII-like_C"/>
    <property type="match status" value="1"/>
</dbReference>
<evidence type="ECO:0000313" key="8">
    <source>
        <dbReference type="Proteomes" id="UP000547510"/>
    </source>
</evidence>
<protein>
    <submittedName>
        <fullName evidence="7">Glycosyltransferase (Activator-dependent family)</fullName>
    </submittedName>
</protein>
<dbReference type="InterPro" id="IPR010610">
    <property type="entry name" value="EryCIII-like_C"/>
</dbReference>
<dbReference type="AlphaFoldDB" id="A0A841CLU2"/>
<evidence type="ECO:0000256" key="2">
    <source>
        <dbReference type="ARBA" id="ARBA00022676"/>
    </source>
</evidence>
<name>A0A841CLU2_9PSEU</name>
<feature type="domain" description="Erythromycin biosynthesis protein CIII-like C-terminal" evidence="5">
    <location>
        <begin position="273"/>
        <end position="415"/>
    </location>
</feature>
<dbReference type="RefSeq" id="WP_184694851.1">
    <property type="nucleotide sequence ID" value="NZ_JACHJN010000008.1"/>
</dbReference>
<comment type="similarity">
    <text evidence="1">Belongs to the glycosyltransferase 28 family.</text>
</comment>
<organism evidence="7 8">
    <name type="scientific">Saccharothrix tamanrassetensis</name>
    <dbReference type="NCBI Taxonomy" id="1051531"/>
    <lineage>
        <taxon>Bacteria</taxon>
        <taxon>Bacillati</taxon>
        <taxon>Actinomycetota</taxon>
        <taxon>Actinomycetes</taxon>
        <taxon>Pseudonocardiales</taxon>
        <taxon>Pseudonocardiaceae</taxon>
        <taxon>Saccharothrix</taxon>
    </lineage>
</organism>
<evidence type="ECO:0000256" key="1">
    <source>
        <dbReference type="ARBA" id="ARBA00006962"/>
    </source>
</evidence>
<dbReference type="InterPro" id="IPR048284">
    <property type="entry name" value="EryCIII-like_N"/>
</dbReference>
<dbReference type="CDD" id="cd03784">
    <property type="entry name" value="GT1_Gtf-like"/>
    <property type="match status" value="1"/>
</dbReference>
<keyword evidence="8" id="KW-1185">Reference proteome</keyword>
<dbReference type="PANTHER" id="PTHR48050:SF13">
    <property type="entry name" value="STEROL 3-BETA-GLUCOSYLTRANSFERASE UGT80A2"/>
    <property type="match status" value="1"/>
</dbReference>
<dbReference type="EMBL" id="JACHJN010000008">
    <property type="protein sequence ID" value="MBB5958531.1"/>
    <property type="molecule type" value="Genomic_DNA"/>
</dbReference>
<dbReference type="Gene3D" id="3.40.50.2000">
    <property type="entry name" value="Glycogen Phosphorylase B"/>
    <property type="match status" value="2"/>
</dbReference>
<dbReference type="PANTHER" id="PTHR48050">
    <property type="entry name" value="STEROL 3-BETA-GLUCOSYLTRANSFERASE"/>
    <property type="match status" value="1"/>
</dbReference>
<dbReference type="InterPro" id="IPR030953">
    <property type="entry name" value="Glycosyl_450act"/>
</dbReference>
<dbReference type="Pfam" id="PF21036">
    <property type="entry name" value="EryCIII-like_N"/>
    <property type="match status" value="1"/>
</dbReference>
<reference evidence="7 8" key="1">
    <citation type="submission" date="2020-08" db="EMBL/GenBank/DDBJ databases">
        <title>Genomic Encyclopedia of Type Strains, Phase III (KMG-III): the genomes of soil and plant-associated and newly described type strains.</title>
        <authorList>
            <person name="Whitman W."/>
        </authorList>
    </citation>
    <scope>NUCLEOTIDE SEQUENCE [LARGE SCALE GENOMIC DNA]</scope>
    <source>
        <strain evidence="7 8">CECT 8640</strain>
    </source>
</reference>
<dbReference type="GO" id="GO:0016758">
    <property type="term" value="F:hexosyltransferase activity"/>
    <property type="evidence" value="ECO:0007669"/>
    <property type="project" value="UniProtKB-ARBA"/>
</dbReference>
<gene>
    <name evidence="7" type="ORF">FHS29_005139</name>
</gene>
<evidence type="ECO:0000313" key="7">
    <source>
        <dbReference type="EMBL" id="MBB5958531.1"/>
    </source>
</evidence>
<proteinExistence type="inferred from homology"/>
<dbReference type="InterPro" id="IPR050426">
    <property type="entry name" value="Glycosyltransferase_28"/>
</dbReference>
<dbReference type="GO" id="GO:0017000">
    <property type="term" value="P:antibiotic biosynthetic process"/>
    <property type="evidence" value="ECO:0007669"/>
    <property type="project" value="UniProtKB-KW"/>
</dbReference>
<evidence type="ECO:0000256" key="3">
    <source>
        <dbReference type="ARBA" id="ARBA00022679"/>
    </source>
</evidence>
<dbReference type="GO" id="GO:0008194">
    <property type="term" value="F:UDP-glycosyltransferase activity"/>
    <property type="evidence" value="ECO:0007669"/>
    <property type="project" value="InterPro"/>
</dbReference>
<dbReference type="SUPFAM" id="SSF53756">
    <property type="entry name" value="UDP-Glycosyltransferase/glycogen phosphorylase"/>
    <property type="match status" value="1"/>
</dbReference>
<keyword evidence="3 7" id="KW-0808">Transferase</keyword>
<feature type="domain" description="Erythromycin biosynthesis protein CIII-like N-terminal" evidence="6">
    <location>
        <begin position="22"/>
        <end position="256"/>
    </location>
</feature>
<dbReference type="FunFam" id="3.40.50.2000:FF:000072">
    <property type="entry name" value="Glycosyl transferase"/>
    <property type="match status" value="1"/>
</dbReference>
<keyword evidence="4" id="KW-0045">Antibiotic biosynthesis</keyword>
<sequence>MRVLFTVNPEKTIFLSMVPLAWALRTAGHEVRVASQPRFADVITRAGLTAVPVGRDSDPWRTLVLDPDLIEVARAGLPPPWNVAEDPSKAEWDDLLYFHRDAVADTHKPQNFPIIADLVSFARQWEPDLVVWEPFTYAGAIAAKASGAAHARVLWGLDVFAATREVFKHLEARQPPENRADPVAEWLAGYGRKYGFEFTEDMTLGQFTVEQLPPSLSIRGDTHYVPMRYVPYGGPAVVPKWLWSEPERPRVALTLGTTAMDRLAGYGADPQDIFDAVADLDIELVATVAESEQEKLTNVPDNTRVVPFVPLHALAPSCSAVIHHAGFGTLSTFSRHGVPQLALPCHFEGPLLSALLVEQGAGLAVHSDVATGEVVRENLLRLLREDSFRANAASLRDEVHALPTPNEIVPEIEELTAEHRPASR</sequence>
<evidence type="ECO:0000256" key="4">
    <source>
        <dbReference type="ARBA" id="ARBA00023194"/>
    </source>
</evidence>
<accession>A0A841CLU2</accession>
<dbReference type="InterPro" id="IPR002213">
    <property type="entry name" value="UDP_glucos_trans"/>
</dbReference>
<dbReference type="Proteomes" id="UP000547510">
    <property type="component" value="Unassembled WGS sequence"/>
</dbReference>
<dbReference type="NCBIfam" id="TIGR04516">
    <property type="entry name" value="glycosyl_450act"/>
    <property type="match status" value="1"/>
</dbReference>
<evidence type="ECO:0000259" key="5">
    <source>
        <dbReference type="Pfam" id="PF06722"/>
    </source>
</evidence>
<keyword evidence="2" id="KW-0328">Glycosyltransferase</keyword>
<evidence type="ECO:0000259" key="6">
    <source>
        <dbReference type="Pfam" id="PF21036"/>
    </source>
</evidence>
<comment type="caution">
    <text evidence="7">The sequence shown here is derived from an EMBL/GenBank/DDBJ whole genome shotgun (WGS) entry which is preliminary data.</text>
</comment>